<dbReference type="Pfam" id="PF05096">
    <property type="entry name" value="Glu_cyclase_2"/>
    <property type="match status" value="1"/>
</dbReference>
<keyword evidence="2" id="KW-1185">Reference proteome</keyword>
<evidence type="ECO:0000313" key="1">
    <source>
        <dbReference type="EMBL" id="MBB1126949.1"/>
    </source>
</evidence>
<dbReference type="InterPro" id="IPR015943">
    <property type="entry name" value="WD40/YVTN_repeat-like_dom_sf"/>
</dbReference>
<organism evidence="1 2">
    <name type="scientific">Thiospirillum jenense</name>
    <dbReference type="NCBI Taxonomy" id="1653858"/>
    <lineage>
        <taxon>Bacteria</taxon>
        <taxon>Pseudomonadati</taxon>
        <taxon>Pseudomonadota</taxon>
        <taxon>Gammaproteobacteria</taxon>
        <taxon>Chromatiales</taxon>
        <taxon>Chromatiaceae</taxon>
        <taxon>Thiospirillum</taxon>
    </lineage>
</organism>
<dbReference type="Gene3D" id="2.130.10.10">
    <property type="entry name" value="YVTN repeat-like/Quinoprotein amine dehydrogenase"/>
    <property type="match status" value="1"/>
</dbReference>
<dbReference type="EMBL" id="JABVCQ010000030">
    <property type="protein sequence ID" value="MBB1126949.1"/>
    <property type="molecule type" value="Genomic_DNA"/>
</dbReference>
<name>A0A839HKE0_9GAMM</name>
<dbReference type="SUPFAM" id="SSF50969">
    <property type="entry name" value="YVTN repeat-like/Quinoprotein amine dehydrogenase"/>
    <property type="match status" value="1"/>
</dbReference>
<reference evidence="1 2" key="1">
    <citation type="journal article" date="2020" name="Arch. Microbiol.">
        <title>The genome sequence of the giant phototrophic gammaproteobacterium Thiospirillum jenense gives insight into its physiological properties and phylogenetic relationships.</title>
        <authorList>
            <person name="Imhoff J.F."/>
            <person name="Meyer T.E."/>
            <person name="Kyndt J.A."/>
        </authorList>
    </citation>
    <scope>NUCLEOTIDE SEQUENCE [LARGE SCALE GENOMIC DNA]</scope>
    <source>
        <strain evidence="1 2">DSM 216</strain>
    </source>
</reference>
<dbReference type="Proteomes" id="UP000548632">
    <property type="component" value="Unassembled WGS sequence"/>
</dbReference>
<accession>A0A839HKE0</accession>
<dbReference type="GO" id="GO:0016603">
    <property type="term" value="F:glutaminyl-peptide cyclotransferase activity"/>
    <property type="evidence" value="ECO:0007669"/>
    <property type="project" value="InterPro"/>
</dbReference>
<dbReference type="InterPro" id="IPR007788">
    <property type="entry name" value="QCT"/>
</dbReference>
<dbReference type="PANTHER" id="PTHR31270:SF1">
    <property type="entry name" value="GLUTAMINYL-PEPTIDE CYCLOTRANSFERASE"/>
    <property type="match status" value="1"/>
</dbReference>
<proteinExistence type="predicted"/>
<comment type="caution">
    <text evidence="1">The sequence shown here is derived from an EMBL/GenBank/DDBJ whole genome shotgun (WGS) entry which is preliminary data.</text>
</comment>
<dbReference type="InterPro" id="IPR011044">
    <property type="entry name" value="Quino_amine_DH_bsu"/>
</dbReference>
<dbReference type="RefSeq" id="WP_182584575.1">
    <property type="nucleotide sequence ID" value="NZ_JABVCQ010000030.1"/>
</dbReference>
<keyword evidence="1" id="KW-0808">Transferase</keyword>
<gene>
    <name evidence="1" type="ORF">HUK38_12050</name>
</gene>
<evidence type="ECO:0000313" key="2">
    <source>
        <dbReference type="Proteomes" id="UP000548632"/>
    </source>
</evidence>
<protein>
    <submittedName>
        <fullName evidence="1">Glutaminyl-peptide cyclotransferase</fullName>
    </submittedName>
</protein>
<dbReference type="PANTHER" id="PTHR31270">
    <property type="entry name" value="GLUTAMINYL-PEPTIDE CYCLOTRANSFERASE"/>
    <property type="match status" value="1"/>
</dbReference>
<dbReference type="AlphaFoldDB" id="A0A839HKE0"/>
<sequence>MIVTTSDAMDYRVLATYPHDVHAFTQGLIFADGQLWESTGRYGYSSLRRVELTSGQVLQSVRLPANVFAEGLAQWGNCLIQLTWRAGIALVYDRTTLKQITQFNYQGEGWGLTSDGQYLIMSDGTAQLRWIDPVTYQNTGQIEIRDGKMPLTQLNELEYINGEVWANVYGRDAIVRIDPLKGTVRGWLDLTTLYPKERRPPTADVMNGIAYDPATQRLFVTGKYWPLLFVLELIHN</sequence>